<feature type="transmembrane region" description="Helical" evidence="6">
    <location>
        <begin position="481"/>
        <end position="502"/>
    </location>
</feature>
<dbReference type="InterPro" id="IPR049453">
    <property type="entry name" value="Memb_transporter_dom"/>
</dbReference>
<proteinExistence type="predicted"/>
<keyword evidence="9" id="KW-1185">Reference proteome</keyword>
<feature type="transmembrane region" description="Helical" evidence="6">
    <location>
        <begin position="433"/>
        <end position="452"/>
    </location>
</feature>
<protein>
    <submittedName>
        <fullName evidence="8">FUSC family protein</fullName>
    </submittedName>
</protein>
<feature type="transmembrane region" description="Helical" evidence="6">
    <location>
        <begin position="141"/>
        <end position="158"/>
    </location>
</feature>
<feature type="transmembrane region" description="Helical" evidence="6">
    <location>
        <begin position="113"/>
        <end position="134"/>
    </location>
</feature>
<evidence type="ECO:0000256" key="5">
    <source>
        <dbReference type="SAM" id="MobiDB-lite"/>
    </source>
</evidence>
<comment type="subcellular location">
    <subcellularLocation>
        <location evidence="1">Membrane</location>
        <topology evidence="1">Multi-pass membrane protein</topology>
    </subcellularLocation>
</comment>
<keyword evidence="4 6" id="KW-0472">Membrane</keyword>
<name>A0ABT5YVJ0_9ACTN</name>
<feature type="transmembrane region" description="Helical" evidence="6">
    <location>
        <begin position="391"/>
        <end position="421"/>
    </location>
</feature>
<evidence type="ECO:0000256" key="1">
    <source>
        <dbReference type="ARBA" id="ARBA00004141"/>
    </source>
</evidence>
<evidence type="ECO:0000256" key="3">
    <source>
        <dbReference type="ARBA" id="ARBA00022989"/>
    </source>
</evidence>
<evidence type="ECO:0000313" key="8">
    <source>
        <dbReference type="EMBL" id="MDF2255545.1"/>
    </source>
</evidence>
<organism evidence="8 9">
    <name type="scientific">Streptantibioticus ferralitis</name>
    <dbReference type="NCBI Taxonomy" id="236510"/>
    <lineage>
        <taxon>Bacteria</taxon>
        <taxon>Bacillati</taxon>
        <taxon>Actinomycetota</taxon>
        <taxon>Actinomycetes</taxon>
        <taxon>Kitasatosporales</taxon>
        <taxon>Streptomycetaceae</taxon>
        <taxon>Streptantibioticus</taxon>
    </lineage>
</organism>
<dbReference type="EMBL" id="JARHTQ010000004">
    <property type="protein sequence ID" value="MDF2255545.1"/>
    <property type="molecule type" value="Genomic_DNA"/>
</dbReference>
<evidence type="ECO:0000256" key="4">
    <source>
        <dbReference type="ARBA" id="ARBA00023136"/>
    </source>
</evidence>
<evidence type="ECO:0000256" key="2">
    <source>
        <dbReference type="ARBA" id="ARBA00022692"/>
    </source>
</evidence>
<feature type="domain" description="Integral membrane bound transporter" evidence="7">
    <location>
        <begin position="398"/>
        <end position="521"/>
    </location>
</feature>
<dbReference type="Pfam" id="PF13515">
    <property type="entry name" value="FUSC_2"/>
    <property type="match status" value="1"/>
</dbReference>
<feature type="transmembrane region" description="Helical" evidence="6">
    <location>
        <begin position="90"/>
        <end position="107"/>
    </location>
</feature>
<comment type="caution">
    <text evidence="8">The sequence shown here is derived from an EMBL/GenBank/DDBJ whole genome shotgun (WGS) entry which is preliminary data.</text>
</comment>
<evidence type="ECO:0000256" key="6">
    <source>
        <dbReference type="SAM" id="Phobius"/>
    </source>
</evidence>
<dbReference type="RefSeq" id="WP_275810206.1">
    <property type="nucleotide sequence ID" value="NZ_BAAANM010000017.1"/>
</dbReference>
<feature type="region of interest" description="Disordered" evidence="5">
    <location>
        <begin position="579"/>
        <end position="599"/>
    </location>
</feature>
<feature type="transmembrane region" description="Helical" evidence="6">
    <location>
        <begin position="459"/>
        <end position="475"/>
    </location>
</feature>
<accession>A0ABT5YVJ0</accession>
<feature type="transmembrane region" description="Helical" evidence="6">
    <location>
        <begin position="509"/>
        <end position="529"/>
    </location>
</feature>
<evidence type="ECO:0000313" key="9">
    <source>
        <dbReference type="Proteomes" id="UP001220022"/>
    </source>
</evidence>
<keyword evidence="3 6" id="KW-1133">Transmembrane helix</keyword>
<reference evidence="8 9" key="1">
    <citation type="submission" date="2023-03" db="EMBL/GenBank/DDBJ databases">
        <title>Draft genome sequence of type strain Streptomyces ferralitis JCM 14344.</title>
        <authorList>
            <person name="Klaysubun C."/>
            <person name="Duangmal K."/>
        </authorList>
    </citation>
    <scope>NUCLEOTIDE SEQUENCE [LARGE SCALE GENOMIC DNA]</scope>
    <source>
        <strain evidence="8 9">JCM 14344</strain>
    </source>
</reference>
<gene>
    <name evidence="8" type="ORF">P2L57_07360</name>
</gene>
<feature type="transmembrane region" description="Helical" evidence="6">
    <location>
        <begin position="164"/>
        <end position="187"/>
    </location>
</feature>
<sequence length="718" mass="74500">MADHEPGRTRGDLRATGRYLGRFQWQGLLQFGPFRWGDVAPWRAVRVAVGVVAPLLVGAASGHVDYGAFASLGALPAGFASFQGVTRTRVAAVAAASVGMAVSAFVGSTTAAAAPWLLVLVVIVWGYVTGLAVCMGPRLSVAVLQWPVALLIAVGVPLGPTQAALRAGLVLAGGLFQGVLVTVSWALRRGDPERAALAASYRSLAAYANELAAGPVGPPPPTAFPAADRLADPNPLLPQVVRLAYLDLLEQAERVRACLAALAEHAADDPAQAAASRFAADAAQGLEAIAGALTARRPDRATRVRTLDGLVASLEMPSGTDWHWVAEALLGQLRAVTRVLAYLDTVPSAGTAGDALSAHVAPAQELGKWTALTLRANLTPAGEAGRHAVRLAVVAGLAEVIVLATGLFEGRWIVLTIFLVLKPDYNSTVHRSIYRAVGTAVGAGLGAAAALLAHSATEGLVSAAAIAVAAAYALFDVNYLLFSTSLTVYIVVLLEILGFPAATTATSRLICTAIGAVLALVAYAVWPTWEGLTAQEKFARLMEAHGQYATALLDECAHPGQVTSARLRGLQAAARRARTEAEASTARLTDEPPNPPLTPAVARTLVAAVTRLAHAELSLHALVTTPAPAPGKEGSRSTDADTKRLDALGTAFGIAMTSLAEAVRSLRPPDGLPSLRQLQAAVRDQSPTPDSRLVHITDGMVNAVDTLEAVLRRDPTPP</sequence>
<evidence type="ECO:0000259" key="7">
    <source>
        <dbReference type="Pfam" id="PF13515"/>
    </source>
</evidence>
<keyword evidence="2 6" id="KW-0812">Transmembrane</keyword>
<dbReference type="Proteomes" id="UP001220022">
    <property type="component" value="Unassembled WGS sequence"/>
</dbReference>